<dbReference type="AlphaFoldDB" id="A0A3E0VSW9"/>
<accession>A0A3E0VSW9</accession>
<comment type="caution">
    <text evidence="1">The sequence shown here is derived from an EMBL/GenBank/DDBJ whole genome shotgun (WGS) entry which is preliminary data.</text>
</comment>
<protein>
    <submittedName>
        <fullName evidence="1">Uncharacterized protein</fullName>
    </submittedName>
</protein>
<dbReference type="RefSeq" id="WP_116283416.1">
    <property type="nucleotide sequence ID" value="NZ_NBXA01000022.1"/>
</dbReference>
<evidence type="ECO:0000313" key="1">
    <source>
        <dbReference type="EMBL" id="RFA11977.1"/>
    </source>
</evidence>
<proteinExistence type="predicted"/>
<gene>
    <name evidence="1" type="ORF">B7R21_11630</name>
</gene>
<dbReference type="Proteomes" id="UP000256709">
    <property type="component" value="Unassembled WGS sequence"/>
</dbReference>
<organism evidence="1 2">
    <name type="scientific">Subtercola boreus</name>
    <dbReference type="NCBI Taxonomy" id="120213"/>
    <lineage>
        <taxon>Bacteria</taxon>
        <taxon>Bacillati</taxon>
        <taxon>Actinomycetota</taxon>
        <taxon>Actinomycetes</taxon>
        <taxon>Micrococcales</taxon>
        <taxon>Microbacteriaceae</taxon>
        <taxon>Subtercola</taxon>
    </lineage>
</organism>
<name>A0A3E0VSW9_9MICO</name>
<dbReference type="OrthoDB" id="5145457at2"/>
<sequence length="60" mass="6350">MTNSFQPASDAKPPQLDLTLALRPGHGGDDPVRFDANAIALAARTAPPSQVVRARIILDD</sequence>
<evidence type="ECO:0000313" key="2">
    <source>
        <dbReference type="Proteomes" id="UP000256709"/>
    </source>
</evidence>
<reference evidence="1 2" key="1">
    <citation type="submission" date="2017-04" db="EMBL/GenBank/DDBJ databases">
        <title>Comparative genome analysis of Subtercola boreus.</title>
        <authorList>
            <person name="Cho Y.-J."/>
            <person name="Cho A."/>
            <person name="Kim O.-S."/>
            <person name="Lee J.-I."/>
        </authorList>
    </citation>
    <scope>NUCLEOTIDE SEQUENCE [LARGE SCALE GENOMIC DNA]</scope>
    <source>
        <strain evidence="1 2">P27444</strain>
    </source>
</reference>
<dbReference type="EMBL" id="NBXA01000022">
    <property type="protein sequence ID" value="RFA11977.1"/>
    <property type="molecule type" value="Genomic_DNA"/>
</dbReference>